<organism evidence="1 2">
    <name type="scientific">Jejuia spongiicola</name>
    <dbReference type="NCBI Taxonomy" id="2942207"/>
    <lineage>
        <taxon>Bacteria</taxon>
        <taxon>Pseudomonadati</taxon>
        <taxon>Bacteroidota</taxon>
        <taxon>Flavobacteriia</taxon>
        <taxon>Flavobacteriales</taxon>
        <taxon>Flavobacteriaceae</taxon>
        <taxon>Jejuia</taxon>
    </lineage>
</organism>
<comment type="caution">
    <text evidence="1">The sequence shown here is derived from an EMBL/GenBank/DDBJ whole genome shotgun (WGS) entry which is preliminary data.</text>
</comment>
<protein>
    <recommendedName>
        <fullName evidence="3">DUF1579 domain-containing protein</fullName>
    </recommendedName>
</protein>
<sequence>MKRIVVIFLIVFMPIVTMGQSAELSIFENLIDKTWKADGNWGDGSKFIQEITFKYDLEKTIIIADSKGFIDKEQTQIGDRNMGIRKFDAASKTIKFWEFDVFGGVTEGTVLAEGKNIIYQYQYGTSVVTDMWEYVNDNTYNFKVGTYEKGVWKQVYLSTQFIRQTKE</sequence>
<gene>
    <name evidence="1" type="ORF">M3P09_01275</name>
</gene>
<evidence type="ECO:0008006" key="3">
    <source>
        <dbReference type="Google" id="ProtNLM"/>
    </source>
</evidence>
<proteinExistence type="predicted"/>
<evidence type="ECO:0000313" key="2">
    <source>
        <dbReference type="Proteomes" id="UP001165381"/>
    </source>
</evidence>
<dbReference type="RefSeq" id="WP_249971735.1">
    <property type="nucleotide sequence ID" value="NZ_JAMFLZ010000001.1"/>
</dbReference>
<dbReference type="Proteomes" id="UP001165381">
    <property type="component" value="Unassembled WGS sequence"/>
</dbReference>
<dbReference type="EMBL" id="JAMFLZ010000001">
    <property type="protein sequence ID" value="MCL6293602.1"/>
    <property type="molecule type" value="Genomic_DNA"/>
</dbReference>
<accession>A0ABT0Q9F9</accession>
<name>A0ABT0Q9F9_9FLAO</name>
<reference evidence="1" key="1">
    <citation type="submission" date="2022-05" db="EMBL/GenBank/DDBJ databases">
        <authorList>
            <person name="Park J.-S."/>
        </authorList>
    </citation>
    <scope>NUCLEOTIDE SEQUENCE</scope>
    <source>
        <strain evidence="1">2012CJ34-3</strain>
    </source>
</reference>
<keyword evidence="2" id="KW-1185">Reference proteome</keyword>
<evidence type="ECO:0000313" key="1">
    <source>
        <dbReference type="EMBL" id="MCL6293602.1"/>
    </source>
</evidence>